<comment type="caution">
    <text evidence="1">The sequence shown here is derived from an EMBL/GenBank/DDBJ whole genome shotgun (WGS) entry which is preliminary data.</text>
</comment>
<keyword evidence="2" id="KW-1185">Reference proteome</keyword>
<evidence type="ECO:0000313" key="1">
    <source>
        <dbReference type="EMBL" id="MBP2002426.1"/>
    </source>
</evidence>
<sequence length="97" mass="10082">MALYDVRSGALIAGDAMQLRGGMAVSGQIRPLFPFPAWATWSGEESLKSAQKLRDLQPSLLAVGHGAMLRSPVPAMDRAIATAARHLARGAAGGGRA</sequence>
<reference evidence="1 2" key="1">
    <citation type="submission" date="2021-03" db="EMBL/GenBank/DDBJ databases">
        <title>Genomic Encyclopedia of Type Strains, Phase IV (KMG-IV): sequencing the most valuable type-strain genomes for metagenomic binning, comparative biology and taxonomic classification.</title>
        <authorList>
            <person name="Goeker M."/>
        </authorList>
    </citation>
    <scope>NUCLEOTIDE SEQUENCE [LARGE SCALE GENOMIC DNA]</scope>
    <source>
        <strain evidence="1 2">DSM 26806</strain>
    </source>
</reference>
<name>A0ABS4JMS0_9BACL</name>
<gene>
    <name evidence="1" type="ORF">J2Z69_003499</name>
</gene>
<organism evidence="1 2">
    <name type="scientific">Paenibacillus shirakamiensis</name>
    <dbReference type="NCBI Taxonomy" id="1265935"/>
    <lineage>
        <taxon>Bacteria</taxon>
        <taxon>Bacillati</taxon>
        <taxon>Bacillota</taxon>
        <taxon>Bacilli</taxon>
        <taxon>Bacillales</taxon>
        <taxon>Paenibacillaceae</taxon>
        <taxon>Paenibacillus</taxon>
    </lineage>
</organism>
<dbReference type="Gene3D" id="3.60.15.10">
    <property type="entry name" value="Ribonuclease Z/Hydroxyacylglutathione hydrolase-like"/>
    <property type="match status" value="1"/>
</dbReference>
<evidence type="ECO:0000313" key="2">
    <source>
        <dbReference type="Proteomes" id="UP001519288"/>
    </source>
</evidence>
<proteinExistence type="predicted"/>
<dbReference type="SUPFAM" id="SSF56281">
    <property type="entry name" value="Metallo-hydrolase/oxidoreductase"/>
    <property type="match status" value="1"/>
</dbReference>
<dbReference type="InterPro" id="IPR036866">
    <property type="entry name" value="RibonucZ/Hydroxyglut_hydro"/>
</dbReference>
<accession>A0ABS4JMS0</accession>
<dbReference type="Proteomes" id="UP001519288">
    <property type="component" value="Unassembled WGS sequence"/>
</dbReference>
<protein>
    <submittedName>
        <fullName evidence="1">Glyoxylase-like metal-dependent hydrolase (Beta-lactamase superfamily II)</fullName>
    </submittedName>
</protein>
<dbReference type="EMBL" id="JAGGLD010000008">
    <property type="protein sequence ID" value="MBP2002426.1"/>
    <property type="molecule type" value="Genomic_DNA"/>
</dbReference>